<evidence type="ECO:0000313" key="5">
    <source>
        <dbReference type="EMBL" id="QDZ06259.1"/>
    </source>
</evidence>
<dbReference type="SMART" id="SM00248">
    <property type="entry name" value="ANK"/>
    <property type="match status" value="3"/>
</dbReference>
<dbReference type="RefSeq" id="WP_146569343.1">
    <property type="nucleotide sequence ID" value="NZ_CP042306.1"/>
</dbReference>
<dbReference type="EMBL" id="CP042306">
    <property type="protein sequence ID" value="QDZ06259.1"/>
    <property type="molecule type" value="Genomic_DNA"/>
</dbReference>
<evidence type="ECO:0000256" key="1">
    <source>
        <dbReference type="ARBA" id="ARBA00022737"/>
    </source>
</evidence>
<gene>
    <name evidence="5" type="ORF">FPZ24_01195</name>
</gene>
<name>A0A5B8LEC4_9SPHN</name>
<sequence>MASSFLRLALAGTLLVTAMPATAQLLGGSPGYQFLDAVRDDKGTEVDKILAKPGTRIIDTQDPTTGETALHIVAKRNDSKYVTYLLARGANPNIKDREGNTPLLAAIDRGFAGLIPILLKGKANVNFVGQGGQTPLIKAVLRRDEEMVRALLAGGADPDRKDYQAGKSARDYANEDTRNSTLAKLFKDVPVTNRRAVSGPTL</sequence>
<dbReference type="GO" id="GO:0004842">
    <property type="term" value="F:ubiquitin-protein transferase activity"/>
    <property type="evidence" value="ECO:0007669"/>
    <property type="project" value="TreeGrafter"/>
</dbReference>
<dbReference type="GO" id="GO:0085020">
    <property type="term" value="P:protein K6-linked ubiquitination"/>
    <property type="evidence" value="ECO:0007669"/>
    <property type="project" value="TreeGrafter"/>
</dbReference>
<feature type="repeat" description="ANK" evidence="3">
    <location>
        <begin position="98"/>
        <end position="130"/>
    </location>
</feature>
<accession>A0A5B8LEC4</accession>
<protein>
    <submittedName>
        <fullName evidence="5">Ankyrin repeat domain-containing protein</fullName>
    </submittedName>
</protein>
<dbReference type="PANTHER" id="PTHR24171">
    <property type="entry name" value="ANKYRIN REPEAT DOMAIN-CONTAINING PROTEIN 39-RELATED"/>
    <property type="match status" value="1"/>
</dbReference>
<evidence type="ECO:0000256" key="2">
    <source>
        <dbReference type="ARBA" id="ARBA00023043"/>
    </source>
</evidence>
<feature type="repeat" description="ANK" evidence="3">
    <location>
        <begin position="131"/>
        <end position="163"/>
    </location>
</feature>
<dbReference type="Proteomes" id="UP000315673">
    <property type="component" value="Chromosome"/>
</dbReference>
<dbReference type="Gene3D" id="1.25.40.20">
    <property type="entry name" value="Ankyrin repeat-containing domain"/>
    <property type="match status" value="1"/>
</dbReference>
<dbReference type="SUPFAM" id="SSF48403">
    <property type="entry name" value="Ankyrin repeat"/>
    <property type="match status" value="1"/>
</dbReference>
<dbReference type="PANTHER" id="PTHR24171:SF8">
    <property type="entry name" value="BRCA1-ASSOCIATED RING DOMAIN PROTEIN 1"/>
    <property type="match status" value="1"/>
</dbReference>
<dbReference type="AlphaFoldDB" id="A0A5B8LEC4"/>
<feature type="signal peptide" evidence="4">
    <location>
        <begin position="1"/>
        <end position="23"/>
    </location>
</feature>
<dbReference type="OrthoDB" id="7390289at2"/>
<dbReference type="PROSITE" id="PS50297">
    <property type="entry name" value="ANK_REP_REGION"/>
    <property type="match status" value="2"/>
</dbReference>
<dbReference type="InterPro" id="IPR002110">
    <property type="entry name" value="Ankyrin_rpt"/>
</dbReference>
<keyword evidence="6" id="KW-1185">Reference proteome</keyword>
<dbReference type="InterPro" id="IPR036770">
    <property type="entry name" value="Ankyrin_rpt-contain_sf"/>
</dbReference>
<evidence type="ECO:0000256" key="4">
    <source>
        <dbReference type="SAM" id="SignalP"/>
    </source>
</evidence>
<proteinExistence type="predicted"/>
<dbReference type="PROSITE" id="PS50088">
    <property type="entry name" value="ANK_REPEAT"/>
    <property type="match status" value="3"/>
</dbReference>
<keyword evidence="4" id="KW-0732">Signal</keyword>
<organism evidence="5 6">
    <name type="scientific">Sphingomonas panacisoli</name>
    <dbReference type="NCBI Taxonomy" id="1813879"/>
    <lineage>
        <taxon>Bacteria</taxon>
        <taxon>Pseudomonadati</taxon>
        <taxon>Pseudomonadota</taxon>
        <taxon>Alphaproteobacteria</taxon>
        <taxon>Sphingomonadales</taxon>
        <taxon>Sphingomonadaceae</taxon>
        <taxon>Sphingomonas</taxon>
    </lineage>
</organism>
<feature type="repeat" description="ANK" evidence="3">
    <location>
        <begin position="65"/>
        <end position="97"/>
    </location>
</feature>
<keyword evidence="2 3" id="KW-0040">ANK repeat</keyword>
<evidence type="ECO:0000313" key="6">
    <source>
        <dbReference type="Proteomes" id="UP000315673"/>
    </source>
</evidence>
<reference evidence="5 6" key="1">
    <citation type="submission" date="2019-07" db="EMBL/GenBank/DDBJ databases">
        <title>Full genome sequence of Sphingomonas sp. 4R-6-7(HKS19).</title>
        <authorList>
            <person name="Im W.-T."/>
        </authorList>
    </citation>
    <scope>NUCLEOTIDE SEQUENCE [LARGE SCALE GENOMIC DNA]</scope>
    <source>
        <strain evidence="5 6">HKS19</strain>
    </source>
</reference>
<dbReference type="Pfam" id="PF12796">
    <property type="entry name" value="Ank_2"/>
    <property type="match status" value="1"/>
</dbReference>
<feature type="chain" id="PRO_5022686836" evidence="4">
    <location>
        <begin position="24"/>
        <end position="202"/>
    </location>
</feature>
<dbReference type="KEGG" id="spai:FPZ24_01195"/>
<keyword evidence="1" id="KW-0677">Repeat</keyword>
<evidence type="ECO:0000256" key="3">
    <source>
        <dbReference type="PROSITE-ProRule" id="PRU00023"/>
    </source>
</evidence>